<reference evidence="4 5" key="1">
    <citation type="submission" date="2017-09" db="EMBL/GenBank/DDBJ databases">
        <title>Pseudomonas abyssi sp. nov. isolated from Abyssopelagic Water.</title>
        <authorList>
            <person name="Wei Y."/>
        </authorList>
    </citation>
    <scope>NUCLEOTIDE SEQUENCE [LARGE SCALE GENOMIC DNA]</scope>
    <source>
        <strain evidence="4 5">MT5</strain>
    </source>
</reference>
<dbReference type="InterPro" id="IPR006860">
    <property type="entry name" value="FecR"/>
</dbReference>
<organism evidence="4 5">
    <name type="scientific">Pseudomonas abyssi</name>
    <dbReference type="NCBI Taxonomy" id="170540"/>
    <lineage>
        <taxon>Bacteria</taxon>
        <taxon>Pseudomonadati</taxon>
        <taxon>Pseudomonadota</taxon>
        <taxon>Gammaproteobacteria</taxon>
        <taxon>Pseudomonadales</taxon>
        <taxon>Pseudomonadaceae</taxon>
        <taxon>Pseudomonas</taxon>
    </lineage>
</organism>
<feature type="domain" description="FecR protein" evidence="2">
    <location>
        <begin position="131"/>
        <end position="221"/>
    </location>
</feature>
<protein>
    <submittedName>
        <fullName evidence="4">Histidine kinase</fullName>
    </submittedName>
</protein>
<gene>
    <name evidence="4" type="ORF">CNQ84_08475</name>
</gene>
<evidence type="ECO:0000313" key="5">
    <source>
        <dbReference type="Proteomes" id="UP000242313"/>
    </source>
</evidence>
<sequence>MLVIRRLLCDPVPPFLEPPALLTTDPRDPLDTALDWLLQIQQHPEDEALREQLAVWLASDAAHPAAFRQAQRAWQVSGALTPQATVGRPATVTPLRPRRTLRRTLQAASAIAACCLLVLLVQTLYPAWHADLYTAKAERKQLQLPDGSQLTLDAQSAVRLDFSEGRRTVQLIQGQAYFEVVKDSAHPFQVSTDDLTITVTGTAFNVDQLHQRVNVAEGSVQVSTAAGASASLAPGQGAVLSADTLRPHHQPATQVAAWRDDKLILRQERLADVIDSLRPYCDQRLLLRDSQLGEQLVTGVYDLSAPEEALRAIIGLHGGTLRQLGPLLLIERG</sequence>
<keyword evidence="1" id="KW-1133">Transmembrane helix</keyword>
<keyword evidence="1" id="KW-0812">Transmembrane</keyword>
<proteinExistence type="predicted"/>
<dbReference type="EMBL" id="NTMR01000010">
    <property type="protein sequence ID" value="PBK04651.1"/>
    <property type="molecule type" value="Genomic_DNA"/>
</dbReference>
<evidence type="ECO:0000313" key="4">
    <source>
        <dbReference type="EMBL" id="PBK04651.1"/>
    </source>
</evidence>
<evidence type="ECO:0000259" key="2">
    <source>
        <dbReference type="Pfam" id="PF04773"/>
    </source>
</evidence>
<dbReference type="GO" id="GO:0016301">
    <property type="term" value="F:kinase activity"/>
    <property type="evidence" value="ECO:0007669"/>
    <property type="project" value="UniProtKB-KW"/>
</dbReference>
<keyword evidence="5" id="KW-1185">Reference proteome</keyword>
<keyword evidence="1" id="KW-0472">Membrane</keyword>
<dbReference type="PIRSF" id="PIRSF018266">
    <property type="entry name" value="FecR"/>
    <property type="match status" value="1"/>
</dbReference>
<name>A0A2A3MIP1_9PSED</name>
<dbReference type="InterPro" id="IPR032623">
    <property type="entry name" value="FecR_N"/>
</dbReference>
<keyword evidence="4" id="KW-0418">Kinase</keyword>
<dbReference type="PANTHER" id="PTHR30273">
    <property type="entry name" value="PERIPLASMIC SIGNAL SENSOR AND SIGMA FACTOR ACTIVATOR FECR-RELATED"/>
    <property type="match status" value="1"/>
</dbReference>
<dbReference type="Gene3D" id="2.60.120.1440">
    <property type="match status" value="1"/>
</dbReference>
<accession>A0A2A3MIP1</accession>
<dbReference type="Pfam" id="PF16220">
    <property type="entry name" value="DUF4880"/>
    <property type="match status" value="1"/>
</dbReference>
<dbReference type="Proteomes" id="UP000242313">
    <property type="component" value="Unassembled WGS sequence"/>
</dbReference>
<evidence type="ECO:0000256" key="1">
    <source>
        <dbReference type="SAM" id="Phobius"/>
    </source>
</evidence>
<dbReference type="Pfam" id="PF04773">
    <property type="entry name" value="FecR"/>
    <property type="match status" value="1"/>
</dbReference>
<dbReference type="PANTHER" id="PTHR30273:SF2">
    <property type="entry name" value="PROTEIN FECR"/>
    <property type="match status" value="1"/>
</dbReference>
<keyword evidence="4" id="KW-0808">Transferase</keyword>
<feature type="domain" description="FecR N-terminal" evidence="3">
    <location>
        <begin position="32"/>
        <end position="72"/>
    </location>
</feature>
<comment type="caution">
    <text evidence="4">The sequence shown here is derived from an EMBL/GenBank/DDBJ whole genome shotgun (WGS) entry which is preliminary data.</text>
</comment>
<dbReference type="InterPro" id="IPR012373">
    <property type="entry name" value="Ferrdict_sens_TM"/>
</dbReference>
<dbReference type="AlphaFoldDB" id="A0A2A3MIP1"/>
<dbReference type="GO" id="GO:0016989">
    <property type="term" value="F:sigma factor antagonist activity"/>
    <property type="evidence" value="ECO:0007669"/>
    <property type="project" value="TreeGrafter"/>
</dbReference>
<evidence type="ECO:0000259" key="3">
    <source>
        <dbReference type="Pfam" id="PF16220"/>
    </source>
</evidence>
<feature type="transmembrane region" description="Helical" evidence="1">
    <location>
        <begin position="105"/>
        <end position="128"/>
    </location>
</feature>